<dbReference type="CDD" id="cd05466">
    <property type="entry name" value="PBP2_LTTR_substrate"/>
    <property type="match status" value="1"/>
</dbReference>
<dbReference type="SUPFAM" id="SSF53850">
    <property type="entry name" value="Periplasmic binding protein-like II"/>
    <property type="match status" value="1"/>
</dbReference>
<evidence type="ECO:0000256" key="1">
    <source>
        <dbReference type="ARBA" id="ARBA00009437"/>
    </source>
</evidence>
<dbReference type="PRINTS" id="PR00039">
    <property type="entry name" value="HTHLYSR"/>
</dbReference>
<keyword evidence="7" id="KW-1185">Reference proteome</keyword>
<dbReference type="Gene3D" id="3.40.190.10">
    <property type="entry name" value="Periplasmic binding protein-like II"/>
    <property type="match status" value="2"/>
</dbReference>
<evidence type="ECO:0000313" key="7">
    <source>
        <dbReference type="Proteomes" id="UP001220964"/>
    </source>
</evidence>
<keyword evidence="4" id="KW-0804">Transcription</keyword>
<dbReference type="PANTHER" id="PTHR30419">
    <property type="entry name" value="HTH-TYPE TRANSCRIPTIONAL REGULATOR YBHD"/>
    <property type="match status" value="1"/>
</dbReference>
<accession>A0AAE3NN81</accession>
<evidence type="ECO:0000256" key="4">
    <source>
        <dbReference type="ARBA" id="ARBA00023163"/>
    </source>
</evidence>
<name>A0AAE3NN81_9RHOB</name>
<proteinExistence type="inferred from homology"/>
<dbReference type="AlphaFoldDB" id="A0AAE3NN81"/>
<dbReference type="Proteomes" id="UP001220964">
    <property type="component" value="Unassembled WGS sequence"/>
</dbReference>
<dbReference type="InterPro" id="IPR005119">
    <property type="entry name" value="LysR_subst-bd"/>
</dbReference>
<protein>
    <submittedName>
        <fullName evidence="6">LysR family transcriptional regulator</fullName>
    </submittedName>
</protein>
<gene>
    <name evidence="6" type="ORF">P1J78_01395</name>
</gene>
<comment type="similarity">
    <text evidence="1">Belongs to the LysR transcriptional regulatory family.</text>
</comment>
<dbReference type="PANTHER" id="PTHR30419:SF8">
    <property type="entry name" value="NITROGEN ASSIMILATION TRANSCRIPTIONAL ACTIVATOR-RELATED"/>
    <property type="match status" value="1"/>
</dbReference>
<feature type="domain" description="HTH lysR-type" evidence="5">
    <location>
        <begin position="1"/>
        <end position="61"/>
    </location>
</feature>
<keyword evidence="2" id="KW-0805">Transcription regulation</keyword>
<reference evidence="6" key="1">
    <citation type="submission" date="2023-03" db="EMBL/GenBank/DDBJ databases">
        <title>Multiphase analysis and comparison of six strains from genera Psychromarinibacter, Lutimaribacter, and Maritimibacter, including a novel species: Psychromarinibacter sediminicola sp. nov.</title>
        <authorList>
            <person name="Wang Y.-H."/>
            <person name="Ye M.-Q."/>
            <person name="Du Z.-J."/>
        </authorList>
    </citation>
    <scope>NUCLEOTIDE SEQUENCE</scope>
    <source>
        <strain evidence="6">C21-152</strain>
    </source>
</reference>
<dbReference type="InterPro" id="IPR000847">
    <property type="entry name" value="LysR_HTH_N"/>
</dbReference>
<dbReference type="InterPro" id="IPR050950">
    <property type="entry name" value="HTH-type_LysR_regulators"/>
</dbReference>
<evidence type="ECO:0000259" key="5">
    <source>
        <dbReference type="PROSITE" id="PS50931"/>
    </source>
</evidence>
<dbReference type="RefSeq" id="WP_275565519.1">
    <property type="nucleotide sequence ID" value="NZ_JARGYC010000002.1"/>
</dbReference>
<keyword evidence="3" id="KW-0238">DNA-binding</keyword>
<dbReference type="Gene3D" id="1.10.10.10">
    <property type="entry name" value="Winged helix-like DNA-binding domain superfamily/Winged helix DNA-binding domain"/>
    <property type="match status" value="1"/>
</dbReference>
<evidence type="ECO:0000256" key="3">
    <source>
        <dbReference type="ARBA" id="ARBA00023125"/>
    </source>
</evidence>
<dbReference type="Pfam" id="PF03466">
    <property type="entry name" value="LysR_substrate"/>
    <property type="match status" value="1"/>
</dbReference>
<sequence length="308" mass="34151">MRLLVSRHLENFLALYDARNMHVAAERKGISQPALTKSLRILEDDLGTELFVRTHSGLEPTNAGRALFRHARVIDQEARFAELDVRDVHDTMGGRIRIGVGPVLAVSTFPPILAAFHRRFPKVEISVETGISNHLVDGLMREEFDVVVAALPEMPLPDRFAAYPLYTTGMAVICRRGHPLERQGTIVRDDLDGYGRVGFVEDREFEKKARRVFGAHADQLRPIVQTTSLTVMFGILAATDYYAIVSSMIVPRAEREGLASFSPEDGLWSLEIELMCKASLANTRPVRVLRDALLASPALPGSVHGSTD</sequence>
<dbReference type="GO" id="GO:0003677">
    <property type="term" value="F:DNA binding"/>
    <property type="evidence" value="ECO:0007669"/>
    <property type="project" value="UniProtKB-KW"/>
</dbReference>
<dbReference type="GO" id="GO:0005829">
    <property type="term" value="C:cytosol"/>
    <property type="evidence" value="ECO:0007669"/>
    <property type="project" value="TreeGrafter"/>
</dbReference>
<dbReference type="GO" id="GO:0003700">
    <property type="term" value="F:DNA-binding transcription factor activity"/>
    <property type="evidence" value="ECO:0007669"/>
    <property type="project" value="InterPro"/>
</dbReference>
<evidence type="ECO:0000313" key="6">
    <source>
        <dbReference type="EMBL" id="MDF0599376.1"/>
    </source>
</evidence>
<dbReference type="InterPro" id="IPR036390">
    <property type="entry name" value="WH_DNA-bd_sf"/>
</dbReference>
<comment type="caution">
    <text evidence="6">The sequence shown here is derived from an EMBL/GenBank/DDBJ whole genome shotgun (WGS) entry which is preliminary data.</text>
</comment>
<dbReference type="InterPro" id="IPR036388">
    <property type="entry name" value="WH-like_DNA-bd_sf"/>
</dbReference>
<dbReference type="EMBL" id="JARGYC010000002">
    <property type="protein sequence ID" value="MDF0599376.1"/>
    <property type="molecule type" value="Genomic_DNA"/>
</dbReference>
<dbReference type="Pfam" id="PF00126">
    <property type="entry name" value="HTH_1"/>
    <property type="match status" value="1"/>
</dbReference>
<organism evidence="6 7">
    <name type="scientific">Psychromarinibacter sediminicola</name>
    <dbReference type="NCBI Taxonomy" id="3033385"/>
    <lineage>
        <taxon>Bacteria</taxon>
        <taxon>Pseudomonadati</taxon>
        <taxon>Pseudomonadota</taxon>
        <taxon>Alphaproteobacteria</taxon>
        <taxon>Rhodobacterales</taxon>
        <taxon>Paracoccaceae</taxon>
        <taxon>Psychromarinibacter</taxon>
    </lineage>
</organism>
<dbReference type="PROSITE" id="PS50931">
    <property type="entry name" value="HTH_LYSR"/>
    <property type="match status" value="1"/>
</dbReference>
<evidence type="ECO:0000256" key="2">
    <source>
        <dbReference type="ARBA" id="ARBA00023015"/>
    </source>
</evidence>
<dbReference type="SUPFAM" id="SSF46785">
    <property type="entry name" value="Winged helix' DNA-binding domain"/>
    <property type="match status" value="1"/>
</dbReference>